<keyword evidence="8" id="KW-1185">Reference proteome</keyword>
<name>A0A9Q1C2L1_HOLLE</name>
<dbReference type="GO" id="GO:0016020">
    <property type="term" value="C:membrane"/>
    <property type="evidence" value="ECO:0007669"/>
    <property type="project" value="UniProtKB-SubCell"/>
</dbReference>
<dbReference type="AlphaFoldDB" id="A0A9Q1C2L1"/>
<keyword evidence="4 5" id="KW-0472">Membrane</keyword>
<dbReference type="GO" id="GO:0006506">
    <property type="term" value="P:GPI anchor biosynthetic process"/>
    <property type="evidence" value="ECO:0007669"/>
    <property type="project" value="InterPro"/>
</dbReference>
<feature type="domain" description="Calcineurin-like phosphoesterase" evidence="6">
    <location>
        <begin position="51"/>
        <end position="251"/>
    </location>
</feature>
<evidence type="ECO:0000256" key="3">
    <source>
        <dbReference type="ARBA" id="ARBA00022989"/>
    </source>
</evidence>
<evidence type="ECO:0000256" key="4">
    <source>
        <dbReference type="ARBA" id="ARBA00023136"/>
    </source>
</evidence>
<evidence type="ECO:0000256" key="1">
    <source>
        <dbReference type="ARBA" id="ARBA00004141"/>
    </source>
</evidence>
<evidence type="ECO:0000256" key="2">
    <source>
        <dbReference type="ARBA" id="ARBA00022692"/>
    </source>
</evidence>
<accession>A0A9Q1C2L1</accession>
<dbReference type="GO" id="GO:0016787">
    <property type="term" value="F:hydrolase activity"/>
    <property type="evidence" value="ECO:0007669"/>
    <property type="project" value="InterPro"/>
</dbReference>
<dbReference type="Gene3D" id="3.60.21.10">
    <property type="match status" value="1"/>
</dbReference>
<feature type="transmembrane region" description="Helical" evidence="5">
    <location>
        <begin position="331"/>
        <end position="350"/>
    </location>
</feature>
<dbReference type="InterPro" id="IPR004843">
    <property type="entry name" value="Calcineurin-like_PHP"/>
</dbReference>
<dbReference type="Proteomes" id="UP001152320">
    <property type="component" value="Chromosome 8"/>
</dbReference>
<dbReference type="SUPFAM" id="SSF56300">
    <property type="entry name" value="Metallo-dependent phosphatases"/>
    <property type="match status" value="1"/>
</dbReference>
<evidence type="ECO:0000313" key="7">
    <source>
        <dbReference type="EMBL" id="KAJ8037040.1"/>
    </source>
</evidence>
<evidence type="ECO:0000313" key="8">
    <source>
        <dbReference type="Proteomes" id="UP001152320"/>
    </source>
</evidence>
<evidence type="ECO:0000256" key="5">
    <source>
        <dbReference type="SAM" id="Phobius"/>
    </source>
</evidence>
<comment type="caution">
    <text evidence="7">The sequence shown here is derived from an EMBL/GenBank/DDBJ whole genome shotgun (WGS) entry which is preliminary data.</text>
</comment>
<comment type="subcellular location">
    <subcellularLocation>
        <location evidence="1">Membrane</location>
        <topology evidence="1">Multi-pass membrane protein</topology>
    </subcellularLocation>
</comment>
<dbReference type="PANTHER" id="PTHR13315:SF4">
    <property type="entry name" value="METALLOPHOSPHOESTERASE, ISOFORM E"/>
    <property type="match status" value="1"/>
</dbReference>
<keyword evidence="3 5" id="KW-1133">Transmembrane helix</keyword>
<sequence>MKSTSIVNCIFIFSALLLIFYNEFFDFHTHHSKQWSSALETLPPKSENDVRILFVGDPQLQGASEHPVVMGSLMRWDADRYLEKYFGLALSAFEPNVVIFMGDLIDEGSAAGDEEYSKYAKRFKSLFSVPDHVLAIYIAGDNDLGGEEGQTITLEKVQRFENHFSPVNEILQYKHVRFYKMDFLPFLHQIPEPKLDKQLQQLLTEFNQKPKDDTIRVLLSHHPIHEIMLHRHITIMQTLHPLYAFSAHTHYSGYVVHDLQKLMKFFNNIMPSPNKGYKLDPRGNIQMEEHKIPTCNYRMGVPSTAYAIATIDGSGELHYALLWLPSRFQQLRYYFLFLMATVVFLLWKWFCRRRHR</sequence>
<gene>
    <name evidence="7" type="ORF">HOLleu_17760</name>
</gene>
<protein>
    <recommendedName>
        <fullName evidence="6">Calcineurin-like phosphoesterase domain-containing protein</fullName>
    </recommendedName>
</protein>
<dbReference type="GO" id="GO:0005783">
    <property type="term" value="C:endoplasmic reticulum"/>
    <property type="evidence" value="ECO:0007669"/>
    <property type="project" value="TreeGrafter"/>
</dbReference>
<dbReference type="PANTHER" id="PTHR13315">
    <property type="entry name" value="METALLO PHOSPHOESTERASE RELATED"/>
    <property type="match status" value="1"/>
</dbReference>
<dbReference type="InterPro" id="IPR033308">
    <property type="entry name" value="PGAP5/Cdc1/Ted1"/>
</dbReference>
<keyword evidence="2 5" id="KW-0812">Transmembrane</keyword>
<evidence type="ECO:0000259" key="6">
    <source>
        <dbReference type="Pfam" id="PF00149"/>
    </source>
</evidence>
<organism evidence="7 8">
    <name type="scientific">Holothuria leucospilota</name>
    <name type="common">Black long sea cucumber</name>
    <name type="synonym">Mertensiothuria leucospilota</name>
    <dbReference type="NCBI Taxonomy" id="206669"/>
    <lineage>
        <taxon>Eukaryota</taxon>
        <taxon>Metazoa</taxon>
        <taxon>Echinodermata</taxon>
        <taxon>Eleutherozoa</taxon>
        <taxon>Echinozoa</taxon>
        <taxon>Holothuroidea</taxon>
        <taxon>Aspidochirotacea</taxon>
        <taxon>Aspidochirotida</taxon>
        <taxon>Holothuriidae</taxon>
        <taxon>Holothuria</taxon>
    </lineage>
</organism>
<dbReference type="EMBL" id="JAIZAY010000008">
    <property type="protein sequence ID" value="KAJ8037040.1"/>
    <property type="molecule type" value="Genomic_DNA"/>
</dbReference>
<dbReference type="Pfam" id="PF00149">
    <property type="entry name" value="Metallophos"/>
    <property type="match status" value="1"/>
</dbReference>
<proteinExistence type="predicted"/>
<reference evidence="7" key="1">
    <citation type="submission" date="2021-10" db="EMBL/GenBank/DDBJ databases">
        <title>Tropical sea cucumber genome reveals ecological adaptation and Cuvierian tubules defense mechanism.</title>
        <authorList>
            <person name="Chen T."/>
        </authorList>
    </citation>
    <scope>NUCLEOTIDE SEQUENCE</scope>
    <source>
        <strain evidence="7">Nanhai2018</strain>
        <tissue evidence="7">Muscle</tissue>
    </source>
</reference>
<dbReference type="InterPro" id="IPR029052">
    <property type="entry name" value="Metallo-depent_PP-like"/>
</dbReference>
<dbReference type="OrthoDB" id="5977743at2759"/>